<feature type="coiled-coil region" evidence="8">
    <location>
        <begin position="130"/>
        <end position="164"/>
    </location>
</feature>
<dbReference type="InterPro" id="IPR003661">
    <property type="entry name" value="HisK_dim/P_dom"/>
</dbReference>
<keyword evidence="6" id="KW-0902">Two-component regulatory system</keyword>
<evidence type="ECO:0000256" key="4">
    <source>
        <dbReference type="ARBA" id="ARBA00022679"/>
    </source>
</evidence>
<organism evidence="11 12">
    <name type="scientific">Aerosakkonema funiforme FACHB-1375</name>
    <dbReference type="NCBI Taxonomy" id="2949571"/>
    <lineage>
        <taxon>Bacteria</taxon>
        <taxon>Bacillati</taxon>
        <taxon>Cyanobacteriota</taxon>
        <taxon>Cyanophyceae</taxon>
        <taxon>Oscillatoriophycideae</taxon>
        <taxon>Aerosakkonematales</taxon>
        <taxon>Aerosakkonemataceae</taxon>
        <taxon>Aerosakkonema</taxon>
    </lineage>
</organism>
<dbReference type="InterPro" id="IPR011006">
    <property type="entry name" value="CheY-like_superfamily"/>
</dbReference>
<dbReference type="FunFam" id="3.30.565.10:FF:000006">
    <property type="entry name" value="Sensor histidine kinase WalK"/>
    <property type="match status" value="1"/>
</dbReference>
<dbReference type="SMART" id="SM00388">
    <property type="entry name" value="HisKA"/>
    <property type="match status" value="1"/>
</dbReference>
<proteinExistence type="predicted"/>
<dbReference type="CDD" id="cd00082">
    <property type="entry name" value="HisKA"/>
    <property type="match status" value="1"/>
</dbReference>
<dbReference type="SMART" id="SM00387">
    <property type="entry name" value="HATPase_c"/>
    <property type="match status" value="1"/>
</dbReference>
<evidence type="ECO:0000256" key="1">
    <source>
        <dbReference type="ARBA" id="ARBA00000085"/>
    </source>
</evidence>
<dbReference type="InterPro" id="IPR052162">
    <property type="entry name" value="Sensor_kinase/Photoreceptor"/>
</dbReference>
<dbReference type="InterPro" id="IPR004358">
    <property type="entry name" value="Sig_transdc_His_kin-like_C"/>
</dbReference>
<reference evidence="11" key="1">
    <citation type="journal article" date="2015" name="ISME J.">
        <title>Draft Genome Sequence of Streptomyces incarnatus NRRL8089, which Produces the Nucleoside Antibiotic Sinefungin.</title>
        <authorList>
            <person name="Oshima K."/>
            <person name="Hattori M."/>
            <person name="Shimizu H."/>
            <person name="Fukuda K."/>
            <person name="Nemoto M."/>
            <person name="Inagaki K."/>
            <person name="Tamura T."/>
        </authorList>
    </citation>
    <scope>NUCLEOTIDE SEQUENCE</scope>
    <source>
        <strain evidence="11">FACHB-1375</strain>
    </source>
</reference>
<dbReference type="Pfam" id="PF00072">
    <property type="entry name" value="Response_reg"/>
    <property type="match status" value="1"/>
</dbReference>
<evidence type="ECO:0000313" key="11">
    <source>
        <dbReference type="EMBL" id="MBD2180481.1"/>
    </source>
</evidence>
<dbReference type="InterPro" id="IPR001789">
    <property type="entry name" value="Sig_transdc_resp-reg_receiver"/>
</dbReference>
<gene>
    <name evidence="11" type="ORF">H6G03_05065</name>
</gene>
<dbReference type="AlphaFoldDB" id="A0A926VAV9"/>
<dbReference type="CDD" id="cd16921">
    <property type="entry name" value="HATPase_FilI-like"/>
    <property type="match status" value="1"/>
</dbReference>
<comment type="caution">
    <text evidence="11">The sequence shown here is derived from an EMBL/GenBank/DDBJ whole genome shotgun (WGS) entry which is preliminary data.</text>
</comment>
<dbReference type="EMBL" id="JACJPW010000009">
    <property type="protein sequence ID" value="MBD2180481.1"/>
    <property type="molecule type" value="Genomic_DNA"/>
</dbReference>
<protein>
    <recommendedName>
        <fullName evidence="2">histidine kinase</fullName>
        <ecNumber evidence="2">2.7.13.3</ecNumber>
    </recommendedName>
</protein>
<dbReference type="Proteomes" id="UP000641646">
    <property type="component" value="Unassembled WGS sequence"/>
</dbReference>
<dbReference type="Pfam" id="PF00512">
    <property type="entry name" value="HisKA"/>
    <property type="match status" value="1"/>
</dbReference>
<reference evidence="11" key="2">
    <citation type="submission" date="2020-08" db="EMBL/GenBank/DDBJ databases">
        <authorList>
            <person name="Chen M."/>
            <person name="Teng W."/>
            <person name="Zhao L."/>
            <person name="Hu C."/>
            <person name="Zhou Y."/>
            <person name="Han B."/>
            <person name="Song L."/>
            <person name="Shu W."/>
        </authorList>
    </citation>
    <scope>NUCLEOTIDE SEQUENCE</scope>
    <source>
        <strain evidence="11">FACHB-1375</strain>
    </source>
</reference>
<dbReference type="SUPFAM" id="SSF52172">
    <property type="entry name" value="CheY-like"/>
    <property type="match status" value="1"/>
</dbReference>
<evidence type="ECO:0000256" key="3">
    <source>
        <dbReference type="ARBA" id="ARBA00022553"/>
    </source>
</evidence>
<keyword evidence="5" id="KW-0418">Kinase</keyword>
<dbReference type="Gene3D" id="3.30.565.10">
    <property type="entry name" value="Histidine kinase-like ATPase, C-terminal domain"/>
    <property type="match status" value="1"/>
</dbReference>
<dbReference type="InterPro" id="IPR036890">
    <property type="entry name" value="HATPase_C_sf"/>
</dbReference>
<sequence>MSKNSSHTLKGNILVVDDQPDNLRILSFMLREEGYQVRKALNGQMALTACQTLLPDVILLDIMMPDMDGYEVCQRLKASDKTCEVPVIFISALDDVVDKVKAFSVGGVDYITKPFQVEEVLARVANQLTIQQLYRQLTEQNTQLQKLNEELKRSNDELEQFAYIASHDLQSPLQAIVGYARIIEATYENHLDTDAKQYIANIVNAGWRMTQLIEDLLDYSRVGTCTEEFKPTDCKTVLEEVLANLDEEICASGASISYSDLPTVMGSSTQLMQVFQNLISNSIKFCRPEVPPQVEITAKAKKNDEWIVAVRDNGIGIETQHFERIFEVFQRLHSYKKYPGNGIGMSICKKIVERHGGRIWVESQPGVGTTFYFTIPAKI</sequence>
<dbReference type="PANTHER" id="PTHR43304:SF1">
    <property type="entry name" value="PAC DOMAIN-CONTAINING PROTEIN"/>
    <property type="match status" value="1"/>
</dbReference>
<evidence type="ECO:0000256" key="8">
    <source>
        <dbReference type="SAM" id="Coils"/>
    </source>
</evidence>
<accession>A0A926VAV9</accession>
<dbReference type="RefSeq" id="WP_190462736.1">
    <property type="nucleotide sequence ID" value="NZ_JACJPW010000009.1"/>
</dbReference>
<dbReference type="SMART" id="SM00448">
    <property type="entry name" value="REC"/>
    <property type="match status" value="1"/>
</dbReference>
<evidence type="ECO:0000259" key="10">
    <source>
        <dbReference type="PROSITE" id="PS50110"/>
    </source>
</evidence>
<evidence type="ECO:0000313" key="12">
    <source>
        <dbReference type="Proteomes" id="UP000641646"/>
    </source>
</evidence>
<evidence type="ECO:0000256" key="2">
    <source>
        <dbReference type="ARBA" id="ARBA00012438"/>
    </source>
</evidence>
<keyword evidence="3 7" id="KW-0597">Phosphoprotein</keyword>
<dbReference type="PANTHER" id="PTHR43304">
    <property type="entry name" value="PHYTOCHROME-LIKE PROTEIN CPH1"/>
    <property type="match status" value="1"/>
</dbReference>
<evidence type="ECO:0000256" key="6">
    <source>
        <dbReference type="ARBA" id="ARBA00023012"/>
    </source>
</evidence>
<dbReference type="CDD" id="cd19920">
    <property type="entry name" value="REC_PA4781-like"/>
    <property type="match status" value="1"/>
</dbReference>
<comment type="catalytic activity">
    <reaction evidence="1">
        <text>ATP + protein L-histidine = ADP + protein N-phospho-L-histidine.</text>
        <dbReference type="EC" id="2.7.13.3"/>
    </reaction>
</comment>
<dbReference type="InterPro" id="IPR003594">
    <property type="entry name" value="HATPase_dom"/>
</dbReference>
<feature type="domain" description="Histidine kinase" evidence="9">
    <location>
        <begin position="164"/>
        <end position="379"/>
    </location>
</feature>
<evidence type="ECO:0000256" key="5">
    <source>
        <dbReference type="ARBA" id="ARBA00022777"/>
    </source>
</evidence>
<dbReference type="InterPro" id="IPR005467">
    <property type="entry name" value="His_kinase_dom"/>
</dbReference>
<dbReference type="PROSITE" id="PS50109">
    <property type="entry name" value="HIS_KIN"/>
    <property type="match status" value="1"/>
</dbReference>
<name>A0A926VAV9_9CYAN</name>
<dbReference type="Gene3D" id="3.40.50.2300">
    <property type="match status" value="1"/>
</dbReference>
<feature type="domain" description="Response regulatory" evidence="10">
    <location>
        <begin position="12"/>
        <end position="128"/>
    </location>
</feature>
<dbReference type="SUPFAM" id="SSF55874">
    <property type="entry name" value="ATPase domain of HSP90 chaperone/DNA topoisomerase II/histidine kinase"/>
    <property type="match status" value="1"/>
</dbReference>
<dbReference type="EC" id="2.7.13.3" evidence="2"/>
<dbReference type="PROSITE" id="PS50110">
    <property type="entry name" value="RESPONSE_REGULATORY"/>
    <property type="match status" value="1"/>
</dbReference>
<feature type="modified residue" description="4-aspartylphosphate" evidence="7">
    <location>
        <position position="61"/>
    </location>
</feature>
<keyword evidence="4" id="KW-0808">Transferase</keyword>
<keyword evidence="12" id="KW-1185">Reference proteome</keyword>
<evidence type="ECO:0000259" key="9">
    <source>
        <dbReference type="PROSITE" id="PS50109"/>
    </source>
</evidence>
<dbReference type="Pfam" id="PF02518">
    <property type="entry name" value="HATPase_c"/>
    <property type="match status" value="1"/>
</dbReference>
<evidence type="ECO:0000256" key="7">
    <source>
        <dbReference type="PROSITE-ProRule" id="PRU00169"/>
    </source>
</evidence>
<dbReference type="PRINTS" id="PR00344">
    <property type="entry name" value="BCTRLSENSOR"/>
</dbReference>
<dbReference type="Gene3D" id="1.10.287.130">
    <property type="match status" value="1"/>
</dbReference>
<dbReference type="GO" id="GO:0000155">
    <property type="term" value="F:phosphorelay sensor kinase activity"/>
    <property type="evidence" value="ECO:0007669"/>
    <property type="project" value="InterPro"/>
</dbReference>
<keyword evidence="8" id="KW-0175">Coiled coil</keyword>